<proteinExistence type="inferred from homology"/>
<evidence type="ECO:0000256" key="7">
    <source>
        <dbReference type="ARBA" id="ARBA00022737"/>
    </source>
</evidence>
<keyword evidence="7" id="KW-0677">Repeat</keyword>
<comment type="subcellular location">
    <subcellularLocation>
        <location evidence="12">Cell junction</location>
        <location evidence="12">Plasmodesma</location>
    </subcellularLocation>
    <subcellularLocation>
        <location evidence="1">Cell membrane</location>
        <topology evidence="1">Single-pass type I membrane protein</topology>
    </subcellularLocation>
</comment>
<keyword evidence="9 14" id="KW-1133">Transmembrane helix</keyword>
<dbReference type="PROSITE" id="PS51473">
    <property type="entry name" value="GNK2"/>
    <property type="match status" value="2"/>
</dbReference>
<keyword evidence="8" id="KW-0965">Cell junction</keyword>
<dbReference type="InterPro" id="IPR051378">
    <property type="entry name" value="Cell2Cell_Antifungal"/>
</dbReference>
<dbReference type="PANTHER" id="PTHR32080">
    <property type="entry name" value="ANTIFUNGAL PROTEIN GINKBILOBIN-2-LIKE"/>
    <property type="match status" value="1"/>
</dbReference>
<keyword evidence="11" id="KW-1015">Disulfide bond</keyword>
<dbReference type="GO" id="GO:0005886">
    <property type="term" value="C:plasma membrane"/>
    <property type="evidence" value="ECO:0007669"/>
    <property type="project" value="UniProtKB-SubCell"/>
</dbReference>
<name>A0ABD1MBP9_9FABA</name>
<evidence type="ECO:0000256" key="11">
    <source>
        <dbReference type="ARBA" id="ARBA00023157"/>
    </source>
</evidence>
<comment type="caution">
    <text evidence="16">The sequence shown here is derived from an EMBL/GenBank/DDBJ whole genome shotgun (WGS) entry which is preliminary data.</text>
</comment>
<keyword evidence="4" id="KW-0945">Host-virus interaction</keyword>
<dbReference type="InterPro" id="IPR002902">
    <property type="entry name" value="GNK2"/>
</dbReference>
<dbReference type="InterPro" id="IPR038408">
    <property type="entry name" value="GNK2_sf"/>
</dbReference>
<dbReference type="Proteomes" id="UP001603857">
    <property type="component" value="Unassembled WGS sequence"/>
</dbReference>
<comment type="similarity">
    <text evidence="13">Belongs to the cysteine-rich repeat secretory protein family. Plasmodesmata-located proteins (PDLD) subfamily.</text>
</comment>
<evidence type="ECO:0000259" key="15">
    <source>
        <dbReference type="PROSITE" id="PS51473"/>
    </source>
</evidence>
<feature type="transmembrane region" description="Helical" evidence="14">
    <location>
        <begin position="257"/>
        <end position="277"/>
    </location>
</feature>
<organism evidence="16 17">
    <name type="scientific">Flemingia macrophylla</name>
    <dbReference type="NCBI Taxonomy" id="520843"/>
    <lineage>
        <taxon>Eukaryota</taxon>
        <taxon>Viridiplantae</taxon>
        <taxon>Streptophyta</taxon>
        <taxon>Embryophyta</taxon>
        <taxon>Tracheophyta</taxon>
        <taxon>Spermatophyta</taxon>
        <taxon>Magnoliopsida</taxon>
        <taxon>eudicotyledons</taxon>
        <taxon>Gunneridae</taxon>
        <taxon>Pentapetalae</taxon>
        <taxon>rosids</taxon>
        <taxon>fabids</taxon>
        <taxon>Fabales</taxon>
        <taxon>Fabaceae</taxon>
        <taxon>Papilionoideae</taxon>
        <taxon>50 kb inversion clade</taxon>
        <taxon>NPAAA clade</taxon>
        <taxon>indigoferoid/millettioid clade</taxon>
        <taxon>Phaseoleae</taxon>
        <taxon>Flemingia</taxon>
    </lineage>
</organism>
<dbReference type="GO" id="GO:0009506">
    <property type="term" value="C:plasmodesma"/>
    <property type="evidence" value="ECO:0007669"/>
    <property type="project" value="UniProtKB-SubCell"/>
</dbReference>
<protein>
    <recommendedName>
        <fullName evidence="15">Gnk2-homologous domain-containing protein</fullName>
    </recommendedName>
</protein>
<evidence type="ECO:0000313" key="16">
    <source>
        <dbReference type="EMBL" id="KAL2333222.1"/>
    </source>
</evidence>
<keyword evidence="10 14" id="KW-0472">Membrane</keyword>
<dbReference type="CDD" id="cd23509">
    <property type="entry name" value="Gnk2-like"/>
    <property type="match status" value="2"/>
</dbReference>
<dbReference type="PANTHER" id="PTHR32080:SF3">
    <property type="entry name" value="PLASMODESMATA-LOCATED PROTEIN 7"/>
    <property type="match status" value="1"/>
</dbReference>
<evidence type="ECO:0000256" key="13">
    <source>
        <dbReference type="ARBA" id="ARBA00038393"/>
    </source>
</evidence>
<dbReference type="Pfam" id="PF01657">
    <property type="entry name" value="Stress-antifung"/>
    <property type="match status" value="2"/>
</dbReference>
<evidence type="ECO:0000256" key="3">
    <source>
        <dbReference type="ARBA" id="ARBA00022475"/>
    </source>
</evidence>
<evidence type="ECO:0000256" key="2">
    <source>
        <dbReference type="ARBA" id="ARBA00022448"/>
    </source>
</evidence>
<keyword evidence="6" id="KW-0732">Signal</keyword>
<keyword evidence="3" id="KW-1003">Cell membrane</keyword>
<keyword evidence="2" id="KW-0813">Transport</keyword>
<gene>
    <name evidence="16" type="ORF">Fmac_014435</name>
</gene>
<feature type="domain" description="Gnk2-homologous" evidence="15">
    <location>
        <begin position="36"/>
        <end position="140"/>
    </location>
</feature>
<feature type="transmembrane region" description="Helical" evidence="14">
    <location>
        <begin position="12"/>
        <end position="29"/>
    </location>
</feature>
<evidence type="ECO:0000256" key="5">
    <source>
        <dbReference type="ARBA" id="ARBA00022692"/>
    </source>
</evidence>
<sequence length="336" mass="35824">MENETTPSVTSAITISVSIATFFMVLSVSSSSSSVDFFLYGGCTQQRYAPTSPYESNLNSLLTSLVNSATFASYNNFTVVGSSPADVAYGLYQCRGDLAMPECAACVARAVQRAGELCPGACGGAVQLEGCYVKYDNSTFLGLEDKTVVLKKCGPGSTGPGSGEKDAVLGGLAGSGGYFRVGGSGVVRGVAQCCGDLSFSECQDCVGEAIRRLRSECAVADYGDVFLAKCYARFSTTGAHAYNTAHQKSDNGGEKTFAIIVGLLAGAAVLIIFLAFLRRICEGQEELDDEEMDIIWDTHLNTYKRQKPKRNKRELKDYSVFLYPPHHLTSCVVSSP</sequence>
<dbReference type="AlphaFoldDB" id="A0ABD1MBP9"/>
<evidence type="ECO:0000256" key="9">
    <source>
        <dbReference type="ARBA" id="ARBA00022989"/>
    </source>
</evidence>
<keyword evidence="5 14" id="KW-0812">Transmembrane</keyword>
<evidence type="ECO:0000256" key="12">
    <source>
        <dbReference type="ARBA" id="ARBA00024184"/>
    </source>
</evidence>
<keyword evidence="17" id="KW-1185">Reference proteome</keyword>
<evidence type="ECO:0000256" key="14">
    <source>
        <dbReference type="SAM" id="Phobius"/>
    </source>
</evidence>
<evidence type="ECO:0000256" key="4">
    <source>
        <dbReference type="ARBA" id="ARBA00022581"/>
    </source>
</evidence>
<dbReference type="Gene3D" id="3.30.430.20">
    <property type="entry name" value="Gnk2 domain, C-X8-C-X2-C motif"/>
    <property type="match status" value="2"/>
</dbReference>
<evidence type="ECO:0000313" key="17">
    <source>
        <dbReference type="Proteomes" id="UP001603857"/>
    </source>
</evidence>
<evidence type="ECO:0000256" key="6">
    <source>
        <dbReference type="ARBA" id="ARBA00022729"/>
    </source>
</evidence>
<evidence type="ECO:0000256" key="1">
    <source>
        <dbReference type="ARBA" id="ARBA00004251"/>
    </source>
</evidence>
<accession>A0ABD1MBP9</accession>
<feature type="domain" description="Gnk2-homologous" evidence="15">
    <location>
        <begin position="141"/>
        <end position="239"/>
    </location>
</feature>
<dbReference type="FunFam" id="3.30.430.20:FF:000001">
    <property type="entry name" value="cysteine-rich repeat secretory protein 3"/>
    <property type="match status" value="1"/>
</dbReference>
<evidence type="ECO:0000256" key="8">
    <source>
        <dbReference type="ARBA" id="ARBA00022949"/>
    </source>
</evidence>
<dbReference type="EMBL" id="JBGMDY010000005">
    <property type="protein sequence ID" value="KAL2333222.1"/>
    <property type="molecule type" value="Genomic_DNA"/>
</dbReference>
<reference evidence="16 17" key="1">
    <citation type="submission" date="2024-08" db="EMBL/GenBank/DDBJ databases">
        <title>Insights into the chromosomal genome structure of Flemingia macrophylla.</title>
        <authorList>
            <person name="Ding Y."/>
            <person name="Zhao Y."/>
            <person name="Bi W."/>
            <person name="Wu M."/>
            <person name="Zhao G."/>
            <person name="Gong Y."/>
            <person name="Li W."/>
            <person name="Zhang P."/>
        </authorList>
    </citation>
    <scope>NUCLEOTIDE SEQUENCE [LARGE SCALE GENOMIC DNA]</scope>
    <source>
        <strain evidence="16">DYQJB</strain>
        <tissue evidence="16">Leaf</tissue>
    </source>
</reference>
<evidence type="ECO:0000256" key="10">
    <source>
        <dbReference type="ARBA" id="ARBA00023136"/>
    </source>
</evidence>